<dbReference type="PANTHER" id="PTHR42784:SF1">
    <property type="entry name" value="PYRANOSE 2-OXIDASE"/>
    <property type="match status" value="1"/>
</dbReference>
<dbReference type="SUPFAM" id="SSF51905">
    <property type="entry name" value="FAD/NAD(P)-binding domain"/>
    <property type="match status" value="1"/>
</dbReference>
<keyword evidence="3" id="KW-0285">Flavoprotein</keyword>
<name>A0A931A314_9ACTN</name>
<evidence type="ECO:0000313" key="10">
    <source>
        <dbReference type="Proteomes" id="UP000605361"/>
    </source>
</evidence>
<dbReference type="EMBL" id="JADOGI010000011">
    <property type="protein sequence ID" value="MBF8185281.1"/>
    <property type="molecule type" value="Genomic_DNA"/>
</dbReference>
<evidence type="ECO:0000256" key="4">
    <source>
        <dbReference type="ARBA" id="ARBA00022827"/>
    </source>
</evidence>
<feature type="domain" description="Glucose-methanol-choline oxidoreductase C-terminal" evidence="8">
    <location>
        <begin position="428"/>
        <end position="548"/>
    </location>
</feature>
<dbReference type="GO" id="GO:0016614">
    <property type="term" value="F:oxidoreductase activity, acting on CH-OH group of donors"/>
    <property type="evidence" value="ECO:0007669"/>
    <property type="project" value="InterPro"/>
</dbReference>
<dbReference type="Pfam" id="PF00732">
    <property type="entry name" value="GMC_oxred_N"/>
    <property type="match status" value="1"/>
</dbReference>
<dbReference type="InterPro" id="IPR051473">
    <property type="entry name" value="P2Ox-like"/>
</dbReference>
<keyword evidence="10" id="KW-1185">Reference proteome</keyword>
<dbReference type="RefSeq" id="WP_195894262.1">
    <property type="nucleotide sequence ID" value="NZ_JADOGI010000011.1"/>
</dbReference>
<dbReference type="Pfam" id="PF00890">
    <property type="entry name" value="FAD_binding_2"/>
    <property type="match status" value="1"/>
</dbReference>
<evidence type="ECO:0000256" key="2">
    <source>
        <dbReference type="ARBA" id="ARBA00010790"/>
    </source>
</evidence>
<dbReference type="SUPFAM" id="SSF54373">
    <property type="entry name" value="FAD-linked reductases, C-terminal domain"/>
    <property type="match status" value="1"/>
</dbReference>
<dbReference type="Pfam" id="PF05199">
    <property type="entry name" value="GMC_oxred_C"/>
    <property type="match status" value="1"/>
</dbReference>
<protein>
    <submittedName>
        <fullName evidence="9">GMC family oxidoreductase</fullName>
    </submittedName>
</protein>
<dbReference type="InterPro" id="IPR003953">
    <property type="entry name" value="FAD-dep_OxRdtase_2_FAD-bd"/>
</dbReference>
<comment type="similarity">
    <text evidence="2">Belongs to the GMC oxidoreductase family.</text>
</comment>
<evidence type="ECO:0000256" key="3">
    <source>
        <dbReference type="ARBA" id="ARBA00022630"/>
    </source>
</evidence>
<proteinExistence type="inferred from homology"/>
<sequence length="564" mass="61385">MSGTTAFDVIVVGSGAAGGMAAYELSREGLRVLMLEAGRDYDPGTETPMFHTQEIAPLRSVLTPDKPNGFYDATVDGGQVIEGEPYTDAPGTPPDLEFYWWRPRMLGGRTNHWGRVALRFGPYDFKPKTRDGLGFDWPIEYTDLAPWYDKVESFIGVTGLPHGIENVPDSPPGVHLPPPTPRAHEIVLSRAFERLGMKVAAIRAAILTQPLNGRAACLYATPCIRGCSSRSNFQSTTVLIPPARATGNLTVVCDAMVSRIDVDETGRATGVSYNDRVTGAEHSVPGRVVVLAAGTCSSVRILLNSRSDAFPNGLGNGRGLVGKYLMDSVEFNRDSRIPMLENIPPQNDDGIFAPHIYVPWWLLQAAPGELDFPRGYRIEPRGGRRMPTMSVGGYVHAGSATYGDALRAEVRRKFGSFVTLIGEGEMIPNEDSFCELDPTYKDKWGVPVLRFHWKWGESEIRQAKHMQATFDKVFQLLGGAPDPAPFKMPRPGGAVHEVGGARMGTSPENSVLDSYNQCWEARNVFVFDGASFVSSPDKGPTLTIMALAARGSARILDLIKGGAL</sequence>
<feature type="domain" description="Glucose-methanol-choline oxidoreductase N-terminal" evidence="6">
    <location>
        <begin position="140"/>
        <end position="305"/>
    </location>
</feature>
<keyword evidence="5" id="KW-0560">Oxidoreductase</keyword>
<dbReference type="AlphaFoldDB" id="A0A931A314"/>
<organism evidence="9 10">
    <name type="scientific">Nonomuraea cypriaca</name>
    <dbReference type="NCBI Taxonomy" id="1187855"/>
    <lineage>
        <taxon>Bacteria</taxon>
        <taxon>Bacillati</taxon>
        <taxon>Actinomycetota</taxon>
        <taxon>Actinomycetes</taxon>
        <taxon>Streptosporangiales</taxon>
        <taxon>Streptosporangiaceae</taxon>
        <taxon>Nonomuraea</taxon>
    </lineage>
</organism>
<evidence type="ECO:0000256" key="1">
    <source>
        <dbReference type="ARBA" id="ARBA00001974"/>
    </source>
</evidence>
<evidence type="ECO:0000256" key="5">
    <source>
        <dbReference type="ARBA" id="ARBA00023002"/>
    </source>
</evidence>
<dbReference type="GO" id="GO:0050660">
    <property type="term" value="F:flavin adenine dinucleotide binding"/>
    <property type="evidence" value="ECO:0007669"/>
    <property type="project" value="InterPro"/>
</dbReference>
<dbReference type="Proteomes" id="UP000605361">
    <property type="component" value="Unassembled WGS sequence"/>
</dbReference>
<dbReference type="PANTHER" id="PTHR42784">
    <property type="entry name" value="PYRANOSE 2-OXIDASE"/>
    <property type="match status" value="1"/>
</dbReference>
<comment type="caution">
    <text evidence="9">The sequence shown here is derived from an EMBL/GenBank/DDBJ whole genome shotgun (WGS) entry which is preliminary data.</text>
</comment>
<keyword evidence="4" id="KW-0274">FAD</keyword>
<dbReference type="InterPro" id="IPR000172">
    <property type="entry name" value="GMC_OxRdtase_N"/>
</dbReference>
<reference evidence="9" key="1">
    <citation type="submission" date="2020-11" db="EMBL/GenBank/DDBJ databases">
        <title>Whole-genome analyses of Nonomuraea sp. K274.</title>
        <authorList>
            <person name="Veyisoglu A."/>
        </authorList>
    </citation>
    <scope>NUCLEOTIDE SEQUENCE</scope>
    <source>
        <strain evidence="9">K274</strain>
    </source>
</reference>
<evidence type="ECO:0000259" key="7">
    <source>
        <dbReference type="Pfam" id="PF00890"/>
    </source>
</evidence>
<gene>
    <name evidence="9" type="ORF">ITP53_05930</name>
</gene>
<comment type="cofactor">
    <cofactor evidence="1">
        <name>FAD</name>
        <dbReference type="ChEBI" id="CHEBI:57692"/>
    </cofactor>
</comment>
<evidence type="ECO:0000259" key="8">
    <source>
        <dbReference type="Pfam" id="PF05199"/>
    </source>
</evidence>
<evidence type="ECO:0000259" key="6">
    <source>
        <dbReference type="Pfam" id="PF00732"/>
    </source>
</evidence>
<feature type="domain" description="FAD-dependent oxidoreductase 2 FAD-binding" evidence="7">
    <location>
        <begin position="8"/>
        <end position="38"/>
    </location>
</feature>
<evidence type="ECO:0000313" key="9">
    <source>
        <dbReference type="EMBL" id="MBF8185281.1"/>
    </source>
</evidence>
<dbReference type="InterPro" id="IPR007867">
    <property type="entry name" value="GMC_OxRtase_C"/>
</dbReference>
<dbReference type="InterPro" id="IPR036188">
    <property type="entry name" value="FAD/NAD-bd_sf"/>
</dbReference>
<accession>A0A931A314</accession>
<dbReference type="Gene3D" id="3.50.50.60">
    <property type="entry name" value="FAD/NAD(P)-binding domain"/>
    <property type="match status" value="2"/>
</dbReference>